<evidence type="ECO:0000313" key="2">
    <source>
        <dbReference type="EMBL" id="MFC5670304.1"/>
    </source>
</evidence>
<evidence type="ECO:0000313" key="3">
    <source>
        <dbReference type="Proteomes" id="UP001596183"/>
    </source>
</evidence>
<dbReference type="EMBL" id="JBHSPC010000023">
    <property type="protein sequence ID" value="MFC5670304.1"/>
    <property type="molecule type" value="Genomic_DNA"/>
</dbReference>
<organism evidence="2 3">
    <name type="scientific">Streptomyces incanus</name>
    <dbReference type="NCBI Taxonomy" id="887453"/>
    <lineage>
        <taxon>Bacteria</taxon>
        <taxon>Bacillati</taxon>
        <taxon>Actinomycetota</taxon>
        <taxon>Actinomycetes</taxon>
        <taxon>Kitasatosporales</taxon>
        <taxon>Streptomycetaceae</taxon>
        <taxon>Streptomyces</taxon>
    </lineage>
</organism>
<evidence type="ECO:0008006" key="4">
    <source>
        <dbReference type="Google" id="ProtNLM"/>
    </source>
</evidence>
<reference evidence="3" key="1">
    <citation type="journal article" date="2019" name="Int. J. Syst. Evol. Microbiol.">
        <title>The Global Catalogue of Microorganisms (GCM) 10K type strain sequencing project: providing services to taxonomists for standard genome sequencing and annotation.</title>
        <authorList>
            <consortium name="The Broad Institute Genomics Platform"/>
            <consortium name="The Broad Institute Genome Sequencing Center for Infectious Disease"/>
            <person name="Wu L."/>
            <person name="Ma J."/>
        </authorList>
    </citation>
    <scope>NUCLEOTIDE SEQUENCE [LARGE SCALE GENOMIC DNA]</scope>
    <source>
        <strain evidence="3">JCM 13852</strain>
    </source>
</reference>
<feature type="signal peptide" evidence="1">
    <location>
        <begin position="1"/>
        <end position="28"/>
    </location>
</feature>
<proteinExistence type="predicted"/>
<name>A0ABW0XMS2_9ACTN</name>
<dbReference type="RefSeq" id="WP_381208315.1">
    <property type="nucleotide sequence ID" value="NZ_JBHSPC010000023.1"/>
</dbReference>
<keyword evidence="1" id="KW-0732">Signal</keyword>
<sequence length="93" mass="9299">MVKSKKIAAAAAGVLGGLALIGAGAVQAFSADAPDNCVKGGDGTVRCAQVNKQEITTDQHGKIHFVNESKQTCSGGNAEVSCANSVVLPAEKS</sequence>
<gene>
    <name evidence="2" type="ORF">ACFP2V_09325</name>
</gene>
<evidence type="ECO:0000256" key="1">
    <source>
        <dbReference type="SAM" id="SignalP"/>
    </source>
</evidence>
<keyword evidence="3" id="KW-1185">Reference proteome</keyword>
<feature type="chain" id="PRO_5045338575" description="DUF2282 domain-containing protein" evidence="1">
    <location>
        <begin position="29"/>
        <end position="93"/>
    </location>
</feature>
<dbReference type="Proteomes" id="UP001596183">
    <property type="component" value="Unassembled WGS sequence"/>
</dbReference>
<protein>
    <recommendedName>
        <fullName evidence="4">DUF2282 domain-containing protein</fullName>
    </recommendedName>
</protein>
<accession>A0ABW0XMS2</accession>
<comment type="caution">
    <text evidence="2">The sequence shown here is derived from an EMBL/GenBank/DDBJ whole genome shotgun (WGS) entry which is preliminary data.</text>
</comment>